<dbReference type="SUPFAM" id="SSF52540">
    <property type="entry name" value="P-loop containing nucleoside triphosphate hydrolases"/>
    <property type="match status" value="1"/>
</dbReference>
<dbReference type="InterPro" id="IPR027417">
    <property type="entry name" value="P-loop_NTPase"/>
</dbReference>
<accession>A0A7W5P8H0</accession>
<keyword evidence="2" id="KW-0418">Kinase</keyword>
<dbReference type="Proteomes" id="UP000565572">
    <property type="component" value="Unassembled WGS sequence"/>
</dbReference>
<evidence type="ECO:0000313" key="2">
    <source>
        <dbReference type="EMBL" id="MBB3327906.1"/>
    </source>
</evidence>
<protein>
    <submittedName>
        <fullName evidence="2">Thymidylate kinase</fullName>
    </submittedName>
</protein>
<organism evidence="2 3">
    <name type="scientific">Microlunatus antarcticus</name>
    <dbReference type="NCBI Taxonomy" id="53388"/>
    <lineage>
        <taxon>Bacteria</taxon>
        <taxon>Bacillati</taxon>
        <taxon>Actinomycetota</taxon>
        <taxon>Actinomycetes</taxon>
        <taxon>Propionibacteriales</taxon>
        <taxon>Propionibacteriaceae</taxon>
        <taxon>Microlunatus</taxon>
    </lineage>
</organism>
<dbReference type="RefSeq" id="WP_183339432.1">
    <property type="nucleotide sequence ID" value="NZ_JACHZG010000001.1"/>
</dbReference>
<proteinExistence type="predicted"/>
<keyword evidence="3" id="KW-1185">Reference proteome</keyword>
<reference evidence="2 3" key="1">
    <citation type="submission" date="2020-08" db="EMBL/GenBank/DDBJ databases">
        <title>Sequencing the genomes of 1000 actinobacteria strains.</title>
        <authorList>
            <person name="Klenk H.-P."/>
        </authorList>
    </citation>
    <scope>NUCLEOTIDE SEQUENCE [LARGE SCALE GENOMIC DNA]</scope>
    <source>
        <strain evidence="2 3">DSM 11053</strain>
    </source>
</reference>
<comment type="caution">
    <text evidence="2">The sequence shown here is derived from an EMBL/GenBank/DDBJ whole genome shotgun (WGS) entry which is preliminary data.</text>
</comment>
<dbReference type="AlphaFoldDB" id="A0A7W5P8H0"/>
<evidence type="ECO:0000256" key="1">
    <source>
        <dbReference type="SAM" id="MobiDB-lite"/>
    </source>
</evidence>
<sequence length="172" mass="18685">MGRRNYLVEGVSGTGKTSVADELLRRGHQAVHGDRELAYPGDPATGEPVPGGSHEHHLWDVEKVTALVADRSRPATFFCGGSRNVARFLGLFDEVFVLHVDLDTLRRRLDARGEDEFGGRGEERALVERLHRTGEDVPDGTVVDATAPLTEVVDRILALAARHGDDEAAGRA</sequence>
<evidence type="ECO:0000313" key="3">
    <source>
        <dbReference type="Proteomes" id="UP000565572"/>
    </source>
</evidence>
<dbReference type="EMBL" id="JACHZG010000001">
    <property type="protein sequence ID" value="MBB3327906.1"/>
    <property type="molecule type" value="Genomic_DNA"/>
</dbReference>
<name>A0A7W5P8H0_9ACTN</name>
<feature type="region of interest" description="Disordered" evidence="1">
    <location>
        <begin position="33"/>
        <end position="54"/>
    </location>
</feature>
<gene>
    <name evidence="2" type="ORF">FHX39_002850</name>
</gene>
<dbReference type="GO" id="GO:0016301">
    <property type="term" value="F:kinase activity"/>
    <property type="evidence" value="ECO:0007669"/>
    <property type="project" value="UniProtKB-KW"/>
</dbReference>
<keyword evidence="2" id="KW-0808">Transferase</keyword>
<dbReference type="Gene3D" id="3.40.50.300">
    <property type="entry name" value="P-loop containing nucleotide triphosphate hydrolases"/>
    <property type="match status" value="1"/>
</dbReference>
<dbReference type="Pfam" id="PF13238">
    <property type="entry name" value="AAA_18"/>
    <property type="match status" value="1"/>
</dbReference>